<reference evidence="2 3" key="1">
    <citation type="submission" date="2018-09" db="EMBL/GenBank/DDBJ databases">
        <title>Sphingomonas peninsula sp. nov., isolated from fildes peninsula, Antarctic soil.</title>
        <authorList>
            <person name="Yingchao G."/>
        </authorList>
    </citation>
    <scope>NUCLEOTIDE SEQUENCE [LARGE SCALE GENOMIC DNA]</scope>
    <source>
        <strain evidence="2 3">YZ-8</strain>
    </source>
</reference>
<dbReference type="InterPro" id="IPR009935">
    <property type="entry name" value="DUF1467"/>
</dbReference>
<dbReference type="EMBL" id="CP032829">
    <property type="protein sequence ID" value="AYJ85711.1"/>
    <property type="molecule type" value="Genomic_DNA"/>
</dbReference>
<keyword evidence="3" id="KW-1185">Reference proteome</keyword>
<feature type="transmembrane region" description="Helical" evidence="1">
    <location>
        <begin position="53"/>
        <end position="74"/>
    </location>
</feature>
<dbReference type="OrthoDB" id="9804637at2"/>
<dbReference type="AlphaFoldDB" id="A0A494TIW6"/>
<sequence>MNWKSALAIYVLFWVMSAFIVLPFGVKTPEELGVEKTPGQVESAPANFRPKRVLIRMTILATILFALFYGNYIYGWLSVDQLTVFKPA</sequence>
<feature type="transmembrane region" description="Helical" evidence="1">
    <location>
        <begin position="6"/>
        <end position="26"/>
    </location>
</feature>
<organism evidence="2 3">
    <name type="scientific">Sphingomonas paeninsulae</name>
    <dbReference type="NCBI Taxonomy" id="2319844"/>
    <lineage>
        <taxon>Bacteria</taxon>
        <taxon>Pseudomonadati</taxon>
        <taxon>Pseudomonadota</taxon>
        <taxon>Alphaproteobacteria</taxon>
        <taxon>Sphingomonadales</taxon>
        <taxon>Sphingomonadaceae</taxon>
        <taxon>Sphingomonas</taxon>
    </lineage>
</organism>
<dbReference type="Pfam" id="PF07330">
    <property type="entry name" value="DUF1467"/>
    <property type="match status" value="1"/>
</dbReference>
<gene>
    <name evidence="2" type="ORF">D3Y57_06680</name>
</gene>
<accession>A0A494TIW6</accession>
<evidence type="ECO:0000313" key="2">
    <source>
        <dbReference type="EMBL" id="AYJ85711.1"/>
    </source>
</evidence>
<name>A0A494TIW6_SPHPE</name>
<keyword evidence="1" id="KW-0472">Membrane</keyword>
<dbReference type="RefSeq" id="WP_121152336.1">
    <property type="nucleotide sequence ID" value="NZ_CP032829.1"/>
</dbReference>
<keyword evidence="1" id="KW-1133">Transmembrane helix</keyword>
<dbReference type="Proteomes" id="UP000276254">
    <property type="component" value="Chromosome"/>
</dbReference>
<evidence type="ECO:0000256" key="1">
    <source>
        <dbReference type="SAM" id="Phobius"/>
    </source>
</evidence>
<evidence type="ECO:0000313" key="3">
    <source>
        <dbReference type="Proteomes" id="UP000276254"/>
    </source>
</evidence>
<keyword evidence="1" id="KW-0812">Transmembrane</keyword>
<dbReference type="KEGG" id="spha:D3Y57_06680"/>
<proteinExistence type="predicted"/>
<protein>
    <submittedName>
        <fullName evidence="2">DUF1467 family protein</fullName>
    </submittedName>
</protein>